<dbReference type="Proteomes" id="UP001500064">
    <property type="component" value="Unassembled WGS sequence"/>
</dbReference>
<organism evidence="1 2">
    <name type="scientific">Nonomuraea maheshkhaliensis</name>
    <dbReference type="NCBI Taxonomy" id="419590"/>
    <lineage>
        <taxon>Bacteria</taxon>
        <taxon>Bacillati</taxon>
        <taxon>Actinomycetota</taxon>
        <taxon>Actinomycetes</taxon>
        <taxon>Streptosporangiales</taxon>
        <taxon>Streptosporangiaceae</taxon>
        <taxon>Nonomuraea</taxon>
    </lineage>
</organism>
<dbReference type="Gene3D" id="3.90.1140.10">
    <property type="entry name" value="Cyclic phosphodiesterase"/>
    <property type="match status" value="1"/>
</dbReference>
<sequence length="244" mass="26328">MVPVLLGLISHVQDAGAWHTALMSDFAEFRAKGREALLSGRATHDSPMVEGGLRWGAAAVLRPEGEVMTRMTELAATLDAPGHWVHGGRTLHVTIRSLEPYREHIPVDDPLRRAYGAALAEAAEDLPPARAYFAGVSPHPGGVLVGVHPLDETMETLRKRFSGALDARGVRDLDHGRVRDLWYVSLLHFAAPLADPGRIVEWCDAHADADFGTAELPTAEIVQFVLTGTTVRVGSLEQVTLGTA</sequence>
<comment type="caution">
    <text evidence="1">The sequence shown here is derived from an EMBL/GenBank/DDBJ whole genome shotgun (WGS) entry which is preliminary data.</text>
</comment>
<keyword evidence="2" id="KW-1185">Reference proteome</keyword>
<evidence type="ECO:0000313" key="1">
    <source>
        <dbReference type="EMBL" id="GAA1622182.1"/>
    </source>
</evidence>
<gene>
    <name evidence="1" type="ORF">GCM10009733_018430</name>
</gene>
<accession>A0ABP4QZ31</accession>
<dbReference type="EMBL" id="BAAAMU010000010">
    <property type="protein sequence ID" value="GAA1622182.1"/>
    <property type="molecule type" value="Genomic_DNA"/>
</dbReference>
<evidence type="ECO:0000313" key="2">
    <source>
        <dbReference type="Proteomes" id="UP001500064"/>
    </source>
</evidence>
<name>A0ABP4QZ31_9ACTN</name>
<reference evidence="2" key="1">
    <citation type="journal article" date="2019" name="Int. J. Syst. Evol. Microbiol.">
        <title>The Global Catalogue of Microorganisms (GCM) 10K type strain sequencing project: providing services to taxonomists for standard genome sequencing and annotation.</title>
        <authorList>
            <consortium name="The Broad Institute Genomics Platform"/>
            <consortium name="The Broad Institute Genome Sequencing Center for Infectious Disease"/>
            <person name="Wu L."/>
            <person name="Ma J."/>
        </authorList>
    </citation>
    <scope>NUCLEOTIDE SEQUENCE [LARGE SCALE GENOMIC DNA]</scope>
    <source>
        <strain evidence="2">JCM 13929</strain>
    </source>
</reference>
<protein>
    <submittedName>
        <fullName evidence="1">Uncharacterized protein</fullName>
    </submittedName>
</protein>
<proteinExistence type="predicted"/>